<dbReference type="AlphaFoldDB" id="A0A834TJ67"/>
<dbReference type="PANTHER" id="PTHR35495:SF10">
    <property type="entry name" value="PEPTIDASE S26 DOMAIN-CONTAINING PROTEIN"/>
    <property type="match status" value="1"/>
</dbReference>
<dbReference type="PANTHER" id="PTHR35495">
    <property type="entry name" value="OS06G0679600 PROTEIN"/>
    <property type="match status" value="1"/>
</dbReference>
<protein>
    <submittedName>
        <fullName evidence="1">Rhomboid family member</fullName>
    </submittedName>
</protein>
<name>A0A834TJ67_9FABA</name>
<accession>A0A834TJ67</accession>
<dbReference type="Proteomes" id="UP000634136">
    <property type="component" value="Unassembled WGS sequence"/>
</dbReference>
<organism evidence="1 2">
    <name type="scientific">Senna tora</name>
    <dbReference type="NCBI Taxonomy" id="362788"/>
    <lineage>
        <taxon>Eukaryota</taxon>
        <taxon>Viridiplantae</taxon>
        <taxon>Streptophyta</taxon>
        <taxon>Embryophyta</taxon>
        <taxon>Tracheophyta</taxon>
        <taxon>Spermatophyta</taxon>
        <taxon>Magnoliopsida</taxon>
        <taxon>eudicotyledons</taxon>
        <taxon>Gunneridae</taxon>
        <taxon>Pentapetalae</taxon>
        <taxon>rosids</taxon>
        <taxon>fabids</taxon>
        <taxon>Fabales</taxon>
        <taxon>Fabaceae</taxon>
        <taxon>Caesalpinioideae</taxon>
        <taxon>Cassia clade</taxon>
        <taxon>Senna</taxon>
    </lineage>
</organism>
<proteinExistence type="predicted"/>
<evidence type="ECO:0000313" key="1">
    <source>
        <dbReference type="EMBL" id="KAF7823138.1"/>
    </source>
</evidence>
<evidence type="ECO:0000313" key="2">
    <source>
        <dbReference type="Proteomes" id="UP000634136"/>
    </source>
</evidence>
<gene>
    <name evidence="1" type="ORF">G2W53_021282</name>
</gene>
<dbReference type="OrthoDB" id="1924680at2759"/>
<reference evidence="1" key="1">
    <citation type="submission" date="2020-09" db="EMBL/GenBank/DDBJ databases">
        <title>Genome-Enabled Discovery of Anthraquinone Biosynthesis in Senna tora.</title>
        <authorList>
            <person name="Kang S.-H."/>
            <person name="Pandey R.P."/>
            <person name="Lee C.-M."/>
            <person name="Sim J.-S."/>
            <person name="Jeong J.-T."/>
            <person name="Choi B.-S."/>
            <person name="Jung M."/>
            <person name="Ginzburg D."/>
            <person name="Zhao K."/>
            <person name="Won S.Y."/>
            <person name="Oh T.-J."/>
            <person name="Yu Y."/>
            <person name="Kim N.-H."/>
            <person name="Lee O.R."/>
            <person name="Lee T.-H."/>
            <person name="Bashyal P."/>
            <person name="Kim T.-S."/>
            <person name="Lee W.-H."/>
            <person name="Kawkins C."/>
            <person name="Kim C.-K."/>
            <person name="Kim J.S."/>
            <person name="Ahn B.O."/>
            <person name="Rhee S.Y."/>
            <person name="Sohng J.K."/>
        </authorList>
    </citation>
    <scope>NUCLEOTIDE SEQUENCE</scope>
    <source>
        <tissue evidence="1">Leaf</tissue>
    </source>
</reference>
<dbReference type="EMBL" id="JAAIUW010000007">
    <property type="protein sequence ID" value="KAF7823138.1"/>
    <property type="molecule type" value="Genomic_DNA"/>
</dbReference>
<sequence>MNRRTRALTKSSPTRAEQFHKYLKPGVLARIRDSRISARSHRLNSMCQISLLHATPPSSPPSNDGQPQVVVGEGFPCFVERIFSPRCPQRKKLVAAKSVLYIRATSPSNPAPDSSDLIIDSFSNNDIVVAN</sequence>
<comment type="caution">
    <text evidence="1">The sequence shown here is derived from an EMBL/GenBank/DDBJ whole genome shotgun (WGS) entry which is preliminary data.</text>
</comment>
<keyword evidence="2" id="KW-1185">Reference proteome</keyword>